<keyword evidence="11 14" id="KW-0249">Electron transport</keyword>
<dbReference type="PRINTS" id="PR01165">
    <property type="entry name" value="CYCOXIDASEI"/>
</dbReference>
<dbReference type="InterPro" id="IPR036927">
    <property type="entry name" value="Cyt_c_oxase-like_su1_sf"/>
</dbReference>
<evidence type="ECO:0000256" key="12">
    <source>
        <dbReference type="ARBA" id="ARBA00023128"/>
    </source>
</evidence>
<keyword evidence="15" id="KW-1133">Transmembrane helix</keyword>
<accession>A0A7L7S0W6</accession>
<evidence type="ECO:0000256" key="6">
    <source>
        <dbReference type="ARBA" id="ARBA00015947"/>
    </source>
</evidence>
<evidence type="ECO:0000256" key="8">
    <source>
        <dbReference type="ARBA" id="ARBA00022723"/>
    </source>
</evidence>
<evidence type="ECO:0000256" key="10">
    <source>
        <dbReference type="ARBA" id="ARBA00022967"/>
    </source>
</evidence>
<evidence type="ECO:0000256" key="4">
    <source>
        <dbReference type="ARBA" id="ARBA00009578"/>
    </source>
</evidence>
<evidence type="ECO:0000313" key="17">
    <source>
        <dbReference type="EMBL" id="QNV11771.1"/>
    </source>
</evidence>
<evidence type="ECO:0000256" key="2">
    <source>
        <dbReference type="ARBA" id="ARBA00004448"/>
    </source>
</evidence>
<evidence type="ECO:0000256" key="15">
    <source>
        <dbReference type="SAM" id="Phobius"/>
    </source>
</evidence>
<feature type="transmembrane region" description="Helical" evidence="15">
    <location>
        <begin position="37"/>
        <end position="55"/>
    </location>
</feature>
<dbReference type="Gene3D" id="1.20.210.10">
    <property type="entry name" value="Cytochrome c oxidase-like, subunit I domain"/>
    <property type="match status" value="1"/>
</dbReference>
<comment type="function">
    <text evidence="14">Component of the cytochrome c oxidase, the last enzyme in the mitochondrial electron transport chain which drives oxidative phosphorylation. The respiratory chain contains 3 multisubunit complexes succinate dehydrogenase (complex II, CII), ubiquinol-cytochrome c oxidoreductase (cytochrome b-c1 complex, complex III, CIII) and cytochrome c oxidase (complex IV, CIV), that cooperate to transfer electrons derived from NADH and succinate to molecular oxygen, creating an electrochemical gradient over the inner membrane that drives transmembrane transport and the ATP synthase. Cytochrome c oxidase is the component of the respiratory chain that catalyzes the reduction of oxygen to water. Electrons originating from reduced cytochrome c in the intermembrane space (IMS) are transferred via the dinuclear copper A center (CU(A)) of subunit 2 and heme A of subunit 1 to the active site in subunit 1, a binuclear center (BNC) formed by heme A3 and copper B (CU(B)). The BNC reduces molecular oxygen to 2 water molecules using 4 electrons from cytochrome c in the IMS and 4 protons from the mitochondrial matrix.</text>
</comment>
<dbReference type="PANTHER" id="PTHR10422">
    <property type="entry name" value="CYTOCHROME C OXIDASE SUBUNIT 1"/>
    <property type="match status" value="1"/>
</dbReference>
<name>A0A7L7S0W6_9MUSC</name>
<dbReference type="GO" id="GO:0020037">
    <property type="term" value="F:heme binding"/>
    <property type="evidence" value="ECO:0007669"/>
    <property type="project" value="InterPro"/>
</dbReference>
<comment type="subunit">
    <text evidence="5">Component of the cytochrome c oxidase (complex IV, CIV), a multisubunit enzyme composed of a catalytic core of 3 subunits and several supernumerary subunits. The complex exists as a monomer or a dimer and forms supercomplexes (SCs) in the inner mitochondrial membrane with ubiquinol-cytochrome c oxidoreductase (cytochrome b-c1 complex, complex III, CIII).</text>
</comment>
<dbReference type="InterPro" id="IPR023616">
    <property type="entry name" value="Cyt_c_oxase-like_su1_dom"/>
</dbReference>
<evidence type="ECO:0000256" key="7">
    <source>
        <dbReference type="ARBA" id="ARBA00022660"/>
    </source>
</evidence>
<comment type="catalytic activity">
    <reaction evidence="13">
        <text>4 Fe(II)-[cytochrome c] + O2 + 8 H(+)(in) = 4 Fe(III)-[cytochrome c] + 2 H2O + 4 H(+)(out)</text>
        <dbReference type="Rhea" id="RHEA:11436"/>
        <dbReference type="Rhea" id="RHEA-COMP:10350"/>
        <dbReference type="Rhea" id="RHEA-COMP:14399"/>
        <dbReference type="ChEBI" id="CHEBI:15377"/>
        <dbReference type="ChEBI" id="CHEBI:15378"/>
        <dbReference type="ChEBI" id="CHEBI:15379"/>
        <dbReference type="ChEBI" id="CHEBI:29033"/>
        <dbReference type="ChEBI" id="CHEBI:29034"/>
        <dbReference type="EC" id="7.1.1.9"/>
    </reaction>
    <physiologicalReaction direction="left-to-right" evidence="13">
        <dbReference type="Rhea" id="RHEA:11437"/>
    </physiologicalReaction>
</comment>
<evidence type="ECO:0000256" key="1">
    <source>
        <dbReference type="ARBA" id="ARBA00001971"/>
    </source>
</evidence>
<dbReference type="GO" id="GO:0015990">
    <property type="term" value="P:electron transport coupled proton transport"/>
    <property type="evidence" value="ECO:0007669"/>
    <property type="project" value="TreeGrafter"/>
</dbReference>
<keyword evidence="8 14" id="KW-0479">Metal-binding</keyword>
<evidence type="ECO:0000256" key="11">
    <source>
        <dbReference type="ARBA" id="ARBA00022982"/>
    </source>
</evidence>
<dbReference type="GO" id="GO:0046872">
    <property type="term" value="F:metal ion binding"/>
    <property type="evidence" value="ECO:0007669"/>
    <property type="project" value="UniProtKB-KW"/>
</dbReference>
<dbReference type="GO" id="GO:0005743">
    <property type="term" value="C:mitochondrial inner membrane"/>
    <property type="evidence" value="ECO:0007669"/>
    <property type="project" value="UniProtKB-SubCell"/>
</dbReference>
<geneLocation type="mitochondrion" evidence="17"/>
<dbReference type="PANTHER" id="PTHR10422:SF18">
    <property type="entry name" value="CYTOCHROME C OXIDASE SUBUNIT 1"/>
    <property type="match status" value="1"/>
</dbReference>
<feature type="transmembrane region" description="Helical" evidence="15">
    <location>
        <begin position="6"/>
        <end position="25"/>
    </location>
</feature>
<dbReference type="EMBL" id="MT862397">
    <property type="protein sequence ID" value="QNV11771.1"/>
    <property type="molecule type" value="Genomic_DNA"/>
</dbReference>
<organism evidence="17">
    <name type="scientific">Limnophora riparia</name>
    <dbReference type="NCBI Taxonomy" id="559655"/>
    <lineage>
        <taxon>Eukaryota</taxon>
        <taxon>Metazoa</taxon>
        <taxon>Ecdysozoa</taxon>
        <taxon>Arthropoda</taxon>
        <taxon>Hexapoda</taxon>
        <taxon>Insecta</taxon>
        <taxon>Pterygota</taxon>
        <taxon>Neoptera</taxon>
        <taxon>Endopterygota</taxon>
        <taxon>Diptera</taxon>
        <taxon>Brachycera</taxon>
        <taxon>Muscomorpha</taxon>
        <taxon>Muscoidea</taxon>
        <taxon>Muscidae</taxon>
        <taxon>Limnophora</taxon>
    </lineage>
</organism>
<comment type="similarity">
    <text evidence="4 14">Belongs to the heme-copper respiratory oxidase family.</text>
</comment>
<dbReference type="GO" id="GO:0006123">
    <property type="term" value="P:mitochondrial electron transport, cytochrome c to oxygen"/>
    <property type="evidence" value="ECO:0007669"/>
    <property type="project" value="TreeGrafter"/>
</dbReference>
<evidence type="ECO:0000256" key="5">
    <source>
        <dbReference type="ARBA" id="ARBA00011164"/>
    </source>
</evidence>
<dbReference type="SUPFAM" id="SSF81442">
    <property type="entry name" value="Cytochrome c oxidase subunit I-like"/>
    <property type="match status" value="1"/>
</dbReference>
<dbReference type="PROSITE" id="PS50855">
    <property type="entry name" value="COX1"/>
    <property type="match status" value="1"/>
</dbReference>
<keyword evidence="7 14" id="KW-0679">Respiratory chain</keyword>
<evidence type="ECO:0000256" key="13">
    <source>
        <dbReference type="ARBA" id="ARBA00049512"/>
    </source>
</evidence>
<keyword evidence="14" id="KW-0186">Copper</keyword>
<dbReference type="EC" id="7.1.1.9" evidence="14"/>
<dbReference type="AlphaFoldDB" id="A0A7L7S0W6"/>
<dbReference type="Pfam" id="PF00115">
    <property type="entry name" value="COX1"/>
    <property type="match status" value="1"/>
</dbReference>
<comment type="pathway">
    <text evidence="3 14">Energy metabolism; oxidative phosphorylation.</text>
</comment>
<feature type="domain" description="Cytochrome oxidase subunit I profile" evidence="16">
    <location>
        <begin position="1"/>
        <end position="81"/>
    </location>
</feature>
<evidence type="ECO:0000256" key="3">
    <source>
        <dbReference type="ARBA" id="ARBA00004673"/>
    </source>
</evidence>
<reference evidence="17" key="1">
    <citation type="submission" date="2020-08" db="EMBL/GenBank/DDBJ databases">
        <title>DNAmark Project.</title>
        <authorList>
            <person name="Leerhoei F."/>
        </authorList>
    </citation>
    <scope>NUCLEOTIDE SEQUENCE</scope>
    <source>
        <strain evidence="17">DM1295</strain>
    </source>
</reference>
<dbReference type="GO" id="GO:0004129">
    <property type="term" value="F:cytochrome-c oxidase activity"/>
    <property type="evidence" value="ECO:0007669"/>
    <property type="project" value="UniProtKB-EC"/>
</dbReference>
<protein>
    <recommendedName>
        <fullName evidence="6 14">Cytochrome c oxidase subunit 1</fullName>
        <ecNumber evidence="14">7.1.1.9</ecNumber>
    </recommendedName>
</protein>
<keyword evidence="14" id="KW-0349">Heme</keyword>
<keyword evidence="9 14" id="KW-0999">Mitochondrion inner membrane</keyword>
<keyword evidence="14" id="KW-0408">Iron</keyword>
<proteinExistence type="inferred from homology"/>
<keyword evidence="10" id="KW-1278">Translocase</keyword>
<dbReference type="UniPathway" id="UPA00705"/>
<comment type="cofactor">
    <cofactor evidence="1">
        <name>heme</name>
        <dbReference type="ChEBI" id="CHEBI:30413"/>
    </cofactor>
</comment>
<keyword evidence="14 15" id="KW-0472">Membrane</keyword>
<comment type="subcellular location">
    <subcellularLocation>
        <location evidence="2 14">Mitochondrion inner membrane</location>
        <topology evidence="2 14">Multi-pass membrane protein</topology>
    </subcellularLocation>
</comment>
<evidence type="ECO:0000256" key="9">
    <source>
        <dbReference type="ARBA" id="ARBA00022792"/>
    </source>
</evidence>
<evidence type="ECO:0000259" key="16">
    <source>
        <dbReference type="PROSITE" id="PS50855"/>
    </source>
</evidence>
<keyword evidence="14" id="KW-0813">Transport</keyword>
<keyword evidence="12 14" id="KW-0496">Mitochondrion</keyword>
<sequence length="81" mass="8714">MMIFFMVMPIMIGGFGNWLVPLMLGAPDMAFPPMNNMSFWLLPPALILLLVSSMIETGAGTGWTVYPPLSANTAHSGPSVD</sequence>
<dbReference type="InterPro" id="IPR000883">
    <property type="entry name" value="Cyt_C_Oxase_1"/>
</dbReference>
<gene>
    <name evidence="17" type="primary">COX1</name>
</gene>
<evidence type="ECO:0000256" key="14">
    <source>
        <dbReference type="RuleBase" id="RU000369"/>
    </source>
</evidence>
<keyword evidence="14 15" id="KW-0812">Transmembrane</keyword>